<dbReference type="PANTHER" id="PTHR36832">
    <property type="entry name" value="SLR1174 PROTEIN-RELATED"/>
    <property type="match status" value="1"/>
</dbReference>
<dbReference type="RefSeq" id="WP_120977816.1">
    <property type="nucleotide sequence ID" value="NZ_RBZM01000006.1"/>
</dbReference>
<sequence length="266" mass="30380">MRLYRAVLLRSFQSNTAYRAETVMKFFFSLLQILIQTSIWIALYGRDNVHSSSVGDVSLREMLTYTILGICVQIVVGNDIIWRLGSKIQSGEIASDLIKPIPFARFMFAESGGQTLFRIVFEMVPIVAFGFFAYGLLFPSAADLGLFLLCLLNGIALYYLMSFIVGLFAFWYMVYWHSGSLFHVVMSLFSGSMLPLWFFPESFIRVAQFLPFQLVFYGPISVFVGKTTFLETLRLVGMQFVWIAILSFGLKWVWSKAWRKLVIQGG</sequence>
<proteinExistence type="predicted"/>
<dbReference type="Pfam" id="PF06182">
    <property type="entry name" value="ABC2_membrane_6"/>
    <property type="match status" value="1"/>
</dbReference>
<keyword evidence="1" id="KW-0472">Membrane</keyword>
<reference evidence="2 3" key="1">
    <citation type="submission" date="2018-10" db="EMBL/GenBank/DDBJ databases">
        <title>Cohnella sp. M2MS4P-1, whole genome shotgun sequence.</title>
        <authorList>
            <person name="Tuo L."/>
        </authorList>
    </citation>
    <scope>NUCLEOTIDE SEQUENCE [LARGE SCALE GENOMIC DNA]</scope>
    <source>
        <strain evidence="2 3">M2MS4P-1</strain>
    </source>
</reference>
<evidence type="ECO:0008006" key="4">
    <source>
        <dbReference type="Google" id="ProtNLM"/>
    </source>
</evidence>
<dbReference type="InterPro" id="IPR010390">
    <property type="entry name" value="ABC-2_transporter-like"/>
</dbReference>
<feature type="transmembrane region" description="Helical" evidence="1">
    <location>
        <begin position="144"/>
        <end position="174"/>
    </location>
</feature>
<feature type="transmembrane region" description="Helical" evidence="1">
    <location>
        <begin position="236"/>
        <end position="254"/>
    </location>
</feature>
<dbReference type="OrthoDB" id="8582979at2"/>
<keyword evidence="1" id="KW-1133">Transmembrane helix</keyword>
<comment type="caution">
    <text evidence="2">The sequence shown here is derived from an EMBL/GenBank/DDBJ whole genome shotgun (WGS) entry which is preliminary data.</text>
</comment>
<evidence type="ECO:0000313" key="3">
    <source>
        <dbReference type="Proteomes" id="UP000282076"/>
    </source>
</evidence>
<feature type="transmembrane region" description="Helical" evidence="1">
    <location>
        <begin position="115"/>
        <end position="138"/>
    </location>
</feature>
<protein>
    <recommendedName>
        <fullName evidence="4">ABC transporter permease</fullName>
    </recommendedName>
</protein>
<evidence type="ECO:0000313" key="2">
    <source>
        <dbReference type="EMBL" id="RKP53072.1"/>
    </source>
</evidence>
<organism evidence="2 3">
    <name type="scientific">Cohnella endophytica</name>
    <dbReference type="NCBI Taxonomy" id="2419778"/>
    <lineage>
        <taxon>Bacteria</taxon>
        <taxon>Bacillati</taxon>
        <taxon>Bacillota</taxon>
        <taxon>Bacilli</taxon>
        <taxon>Bacillales</taxon>
        <taxon>Paenibacillaceae</taxon>
        <taxon>Cohnella</taxon>
    </lineage>
</organism>
<evidence type="ECO:0000256" key="1">
    <source>
        <dbReference type="SAM" id="Phobius"/>
    </source>
</evidence>
<dbReference type="Proteomes" id="UP000282076">
    <property type="component" value="Unassembled WGS sequence"/>
</dbReference>
<dbReference type="PANTHER" id="PTHR36832:SF1">
    <property type="entry name" value="SLR1174 PROTEIN"/>
    <property type="match status" value="1"/>
</dbReference>
<feature type="transmembrane region" description="Helical" evidence="1">
    <location>
        <begin position="181"/>
        <end position="200"/>
    </location>
</feature>
<feature type="transmembrane region" description="Helical" evidence="1">
    <location>
        <begin position="23"/>
        <end position="43"/>
    </location>
</feature>
<name>A0A494XTD5_9BACL</name>
<keyword evidence="3" id="KW-1185">Reference proteome</keyword>
<gene>
    <name evidence="2" type="ORF">D7Z26_15160</name>
</gene>
<accession>A0A494XTD5</accession>
<feature type="transmembrane region" description="Helical" evidence="1">
    <location>
        <begin position="206"/>
        <end position="224"/>
    </location>
</feature>
<keyword evidence="1" id="KW-0812">Transmembrane</keyword>
<dbReference type="AlphaFoldDB" id="A0A494XTD5"/>
<dbReference type="EMBL" id="RBZM01000006">
    <property type="protein sequence ID" value="RKP53072.1"/>
    <property type="molecule type" value="Genomic_DNA"/>
</dbReference>